<accession>A0A0F3RMV3</accession>
<sequence>MQKKERVKISDKIKSTKIRKLLSFYWMRERFVYSTPRTHVYAAKVIRCYGVYGCIHQRELML</sequence>
<dbReference type="Proteomes" id="UP000033580">
    <property type="component" value="Unassembled WGS sequence"/>
</dbReference>
<dbReference type="EMBL" id="LAOR01000031">
    <property type="protein sequence ID" value="KJW07356.1"/>
    <property type="molecule type" value="Genomic_DNA"/>
</dbReference>
<dbReference type="PATRIC" id="fig|1441384.3.peg.1481"/>
<dbReference type="AlphaFoldDB" id="A0A0F3RMV3"/>
<comment type="caution">
    <text evidence="1">The sequence shown here is derived from an EMBL/GenBank/DDBJ whole genome shotgun (WGS) entry which is preliminary data.</text>
</comment>
<evidence type="ECO:0000313" key="2">
    <source>
        <dbReference type="Proteomes" id="UP000033580"/>
    </source>
</evidence>
<organism evidence="1 2">
    <name type="scientific">Orientia tsutsugamushi str. UT144</name>
    <dbReference type="NCBI Taxonomy" id="1441384"/>
    <lineage>
        <taxon>Bacteria</taxon>
        <taxon>Pseudomonadati</taxon>
        <taxon>Pseudomonadota</taxon>
        <taxon>Alphaproteobacteria</taxon>
        <taxon>Rickettsiales</taxon>
        <taxon>Rickettsiaceae</taxon>
        <taxon>Rickettsieae</taxon>
        <taxon>Orientia</taxon>
    </lineage>
</organism>
<proteinExistence type="predicted"/>
<reference evidence="1 2" key="1">
    <citation type="submission" date="2015-01" db="EMBL/GenBank/DDBJ databases">
        <title>Genome Sequencing of Rickettsiales.</title>
        <authorList>
            <person name="Daugherty S.C."/>
            <person name="Su Q."/>
            <person name="Abolude K."/>
            <person name="Beier-Sexton M."/>
            <person name="Carlyon J.A."/>
            <person name="Carter R."/>
            <person name="Day N.P."/>
            <person name="Dumler S.J."/>
            <person name="Dyachenko V."/>
            <person name="Godinez A."/>
            <person name="Kurtti T.J."/>
            <person name="Lichay M."/>
            <person name="Mullins K.E."/>
            <person name="Ott S."/>
            <person name="Pappas-Brown V."/>
            <person name="Paris D.H."/>
            <person name="Patel P."/>
            <person name="Richards A.L."/>
            <person name="Sadzewicz L."/>
            <person name="Sears K."/>
            <person name="Seidman D."/>
            <person name="Sengamalay N."/>
            <person name="Stenos J."/>
            <person name="Tallon L.J."/>
            <person name="Vincent G."/>
            <person name="Fraser C.M."/>
            <person name="Munderloh U."/>
            <person name="Dunning-Hotopp J.C."/>
        </authorList>
    </citation>
    <scope>NUCLEOTIDE SEQUENCE [LARGE SCALE GENOMIC DNA]</scope>
    <source>
        <strain evidence="1 2">UT144</strain>
    </source>
</reference>
<protein>
    <submittedName>
        <fullName evidence="1">Uncharacterized protein</fullName>
    </submittedName>
</protein>
<gene>
    <name evidence="1" type="ORF">OTUT144_0598</name>
</gene>
<evidence type="ECO:0000313" key="1">
    <source>
        <dbReference type="EMBL" id="KJW07356.1"/>
    </source>
</evidence>
<name>A0A0F3RMV3_ORITS</name>